<keyword evidence="5" id="KW-0997">Cell inner membrane</keyword>
<dbReference type="InterPro" id="IPR022346">
    <property type="entry name" value="T2SS_GspH"/>
</dbReference>
<dbReference type="STRING" id="1219383.SAMN05421733_105103"/>
<name>A0A1G6HEC9_9GAMM</name>
<comment type="similarity">
    <text evidence="9">Belongs to the GSP H family.</text>
</comment>
<keyword evidence="7 11" id="KW-1133">Transmembrane helix</keyword>
<organism evidence="13 14">
    <name type="scientific">Acinetobacter boissieri</name>
    <dbReference type="NCBI Taxonomy" id="1219383"/>
    <lineage>
        <taxon>Bacteria</taxon>
        <taxon>Pseudomonadati</taxon>
        <taxon>Pseudomonadota</taxon>
        <taxon>Gammaproteobacteria</taxon>
        <taxon>Moraxellales</taxon>
        <taxon>Moraxellaceae</taxon>
        <taxon>Acinetobacter</taxon>
    </lineage>
</organism>
<evidence type="ECO:0000256" key="11">
    <source>
        <dbReference type="SAM" id="Phobius"/>
    </source>
</evidence>
<feature type="transmembrane region" description="Helical" evidence="11">
    <location>
        <begin position="12"/>
        <end position="32"/>
    </location>
</feature>
<dbReference type="EMBL" id="FMYL01000005">
    <property type="protein sequence ID" value="SDB92667.1"/>
    <property type="molecule type" value="Genomic_DNA"/>
</dbReference>
<evidence type="ECO:0000313" key="13">
    <source>
        <dbReference type="EMBL" id="SDB92667.1"/>
    </source>
</evidence>
<evidence type="ECO:0000256" key="10">
    <source>
        <dbReference type="ARBA" id="ARBA00030775"/>
    </source>
</evidence>
<evidence type="ECO:0000256" key="6">
    <source>
        <dbReference type="ARBA" id="ARBA00022692"/>
    </source>
</evidence>
<evidence type="ECO:0000256" key="9">
    <source>
        <dbReference type="ARBA" id="ARBA00025772"/>
    </source>
</evidence>
<keyword evidence="8 11" id="KW-0472">Membrane</keyword>
<dbReference type="RefSeq" id="WP_092747854.1">
    <property type="nucleotide sequence ID" value="NZ_FMYL01000005.1"/>
</dbReference>
<sequence length="180" mass="20319">MTQIKIHQQYGFTLFELTITFTILAIVTTLALPKFDHLQARSESKNIYPYLKTIIQQHKENAVLKRQIIILCPSNDSKTCSDSTIWNHGILAVHDRNNNKKYDATDSMITFHPNKINHGTLTWKGGITSPKTIILQSDTGLPRGSIGSFTYCSHKYSADLSHKSSLGLMGHLRYEKLNAC</sequence>
<proteinExistence type="inferred from homology"/>
<evidence type="ECO:0000256" key="1">
    <source>
        <dbReference type="ARBA" id="ARBA00004377"/>
    </source>
</evidence>
<keyword evidence="4" id="KW-0488">Methylation</keyword>
<keyword evidence="6 11" id="KW-0812">Transmembrane</keyword>
<dbReference type="Gene3D" id="3.30.700.10">
    <property type="entry name" value="Glycoprotein, Type 4 Pilin"/>
    <property type="match status" value="1"/>
</dbReference>
<dbReference type="GO" id="GO:0005886">
    <property type="term" value="C:plasma membrane"/>
    <property type="evidence" value="ECO:0007669"/>
    <property type="project" value="UniProtKB-SubCell"/>
</dbReference>
<evidence type="ECO:0000256" key="7">
    <source>
        <dbReference type="ARBA" id="ARBA00022989"/>
    </source>
</evidence>
<dbReference type="InterPro" id="IPR045584">
    <property type="entry name" value="Pilin-like"/>
</dbReference>
<evidence type="ECO:0000313" key="14">
    <source>
        <dbReference type="Proteomes" id="UP000242501"/>
    </source>
</evidence>
<comment type="subcellular location">
    <subcellularLocation>
        <location evidence="1">Cell inner membrane</location>
        <topology evidence="1">Single-pass membrane protein</topology>
    </subcellularLocation>
</comment>
<dbReference type="NCBIfam" id="TIGR02532">
    <property type="entry name" value="IV_pilin_GFxxxE"/>
    <property type="match status" value="1"/>
</dbReference>
<dbReference type="SUPFAM" id="SSF54523">
    <property type="entry name" value="Pili subunits"/>
    <property type="match status" value="1"/>
</dbReference>
<gene>
    <name evidence="13" type="ORF">SAMN05421733_105103</name>
</gene>
<evidence type="ECO:0000256" key="4">
    <source>
        <dbReference type="ARBA" id="ARBA00022481"/>
    </source>
</evidence>
<evidence type="ECO:0000256" key="5">
    <source>
        <dbReference type="ARBA" id="ARBA00022519"/>
    </source>
</evidence>
<feature type="domain" description="General secretion pathway GspH" evidence="12">
    <location>
        <begin position="53"/>
        <end position="156"/>
    </location>
</feature>
<dbReference type="Proteomes" id="UP000242501">
    <property type="component" value="Unassembled WGS sequence"/>
</dbReference>
<evidence type="ECO:0000256" key="2">
    <source>
        <dbReference type="ARBA" id="ARBA00021549"/>
    </source>
</evidence>
<evidence type="ECO:0000259" key="12">
    <source>
        <dbReference type="Pfam" id="PF12019"/>
    </source>
</evidence>
<dbReference type="Pfam" id="PF07963">
    <property type="entry name" value="N_methyl"/>
    <property type="match status" value="1"/>
</dbReference>
<reference evidence="14" key="1">
    <citation type="submission" date="2016-09" db="EMBL/GenBank/DDBJ databases">
        <authorList>
            <person name="Varghese N."/>
            <person name="Submissions S."/>
        </authorList>
    </citation>
    <scope>NUCLEOTIDE SEQUENCE [LARGE SCALE GENOMIC DNA]</scope>
    <source>
        <strain evidence="14">ANC 4422</strain>
    </source>
</reference>
<dbReference type="OrthoDB" id="6120962at2"/>
<protein>
    <recommendedName>
        <fullName evidence="2">Type II secretion system protein H</fullName>
    </recommendedName>
    <alternativeName>
        <fullName evidence="10">General secretion pathway protein H</fullName>
    </alternativeName>
</protein>
<dbReference type="GO" id="GO:0015628">
    <property type="term" value="P:protein secretion by the type II secretion system"/>
    <property type="evidence" value="ECO:0007669"/>
    <property type="project" value="InterPro"/>
</dbReference>
<keyword evidence="14" id="KW-1185">Reference proteome</keyword>
<dbReference type="AlphaFoldDB" id="A0A1G6HEC9"/>
<dbReference type="InterPro" id="IPR012902">
    <property type="entry name" value="N_methyl_site"/>
</dbReference>
<dbReference type="Pfam" id="PF12019">
    <property type="entry name" value="GspH"/>
    <property type="match status" value="1"/>
</dbReference>
<evidence type="ECO:0000256" key="3">
    <source>
        <dbReference type="ARBA" id="ARBA00022475"/>
    </source>
</evidence>
<keyword evidence="3" id="KW-1003">Cell membrane</keyword>
<accession>A0A1G6HEC9</accession>
<evidence type="ECO:0000256" key="8">
    <source>
        <dbReference type="ARBA" id="ARBA00023136"/>
    </source>
</evidence>
<dbReference type="GO" id="GO:0015627">
    <property type="term" value="C:type II protein secretion system complex"/>
    <property type="evidence" value="ECO:0007669"/>
    <property type="project" value="InterPro"/>
</dbReference>